<dbReference type="InterPro" id="IPR050553">
    <property type="entry name" value="Thioredoxin_ResA/DsbE_sf"/>
</dbReference>
<feature type="chain" id="PRO_5029510097" evidence="5">
    <location>
        <begin position="19"/>
        <end position="382"/>
    </location>
</feature>
<keyword evidence="8" id="KW-1185">Reference proteome</keyword>
<evidence type="ECO:0000259" key="6">
    <source>
        <dbReference type="PROSITE" id="PS51352"/>
    </source>
</evidence>
<dbReference type="InterPro" id="IPR013766">
    <property type="entry name" value="Thioredoxin_domain"/>
</dbReference>
<dbReference type="PROSITE" id="PS00194">
    <property type="entry name" value="THIOREDOXIN_1"/>
    <property type="match status" value="1"/>
</dbReference>
<dbReference type="CDD" id="cd02966">
    <property type="entry name" value="TlpA_like_family"/>
    <property type="match status" value="1"/>
</dbReference>
<dbReference type="Proteomes" id="UP000451233">
    <property type="component" value="Unassembled WGS sequence"/>
</dbReference>
<dbReference type="InterPro" id="IPR017937">
    <property type="entry name" value="Thioredoxin_CS"/>
</dbReference>
<dbReference type="InterPro" id="IPR025380">
    <property type="entry name" value="DUF4369"/>
</dbReference>
<name>A0A7K1XVB5_9SPHI</name>
<comment type="caution">
    <text evidence="7">The sequence shown here is derived from an EMBL/GenBank/DDBJ whole genome shotgun (WGS) entry which is preliminary data.</text>
</comment>
<sequence>MKKLILTAALALPVMAMAQETFTVSGKVGTKNAPVKAFISYRVGADAVSDSVEIVNGAYKFTGTAPKYTSAFVTVKYPPVPGADPKKRTPADAFQVYLDKTIILNSADSIKKSTVSGSKVNEENFAFKALLAPANAGMAALNAEYTSKTPEERKNQDFIKSLNDRAGVLNKQTADINKSYWESHTNTYIGLVAFRSAIGYNINDEVVQPQFDKFTADIKATELGKNISNMIEAARKTKIGAMAMNFTQNDVNDKPVSLSDFKGKYVLVDFWASWCGPCRAENPNVVATYNEFKDKNFTVLGVSLDQPGKKEEWLKAIKDDNLNWTQVSDLQYWNNAVAKQWGINAIPASFLIDPAGKIIGKNLRGDELKKKLAEVLAAQAPK</sequence>
<keyword evidence="2" id="KW-0201">Cytochrome c-type biogenesis</keyword>
<dbReference type="SUPFAM" id="SSF52833">
    <property type="entry name" value="Thioredoxin-like"/>
    <property type="match status" value="1"/>
</dbReference>
<protein>
    <submittedName>
        <fullName evidence="7">Redoxin domain-containing protein</fullName>
    </submittedName>
</protein>
<evidence type="ECO:0000256" key="2">
    <source>
        <dbReference type="ARBA" id="ARBA00022748"/>
    </source>
</evidence>
<dbReference type="Pfam" id="PF14289">
    <property type="entry name" value="DUF4369"/>
    <property type="match status" value="1"/>
</dbReference>
<proteinExistence type="predicted"/>
<keyword evidence="4" id="KW-0676">Redox-active center</keyword>
<dbReference type="PANTHER" id="PTHR42852:SF6">
    <property type="entry name" value="THIOL:DISULFIDE INTERCHANGE PROTEIN DSBE"/>
    <property type="match status" value="1"/>
</dbReference>
<feature type="signal peptide" evidence="5">
    <location>
        <begin position="1"/>
        <end position="18"/>
    </location>
</feature>
<dbReference type="PANTHER" id="PTHR42852">
    <property type="entry name" value="THIOL:DISULFIDE INTERCHANGE PROTEIN DSBE"/>
    <property type="match status" value="1"/>
</dbReference>
<dbReference type="PROSITE" id="PS51352">
    <property type="entry name" value="THIOREDOXIN_2"/>
    <property type="match status" value="1"/>
</dbReference>
<evidence type="ECO:0000256" key="5">
    <source>
        <dbReference type="SAM" id="SignalP"/>
    </source>
</evidence>
<dbReference type="EMBL" id="WVHS01000001">
    <property type="protein sequence ID" value="MXV14456.1"/>
    <property type="molecule type" value="Genomic_DNA"/>
</dbReference>
<dbReference type="GO" id="GO:0016209">
    <property type="term" value="F:antioxidant activity"/>
    <property type="evidence" value="ECO:0007669"/>
    <property type="project" value="InterPro"/>
</dbReference>
<gene>
    <name evidence="7" type="ORF">GS398_04035</name>
</gene>
<accession>A0A7K1XVB5</accession>
<evidence type="ECO:0000313" key="8">
    <source>
        <dbReference type="Proteomes" id="UP000451233"/>
    </source>
</evidence>
<dbReference type="GO" id="GO:0017004">
    <property type="term" value="P:cytochrome complex assembly"/>
    <property type="evidence" value="ECO:0007669"/>
    <property type="project" value="UniProtKB-KW"/>
</dbReference>
<comment type="subcellular location">
    <subcellularLocation>
        <location evidence="1">Cell envelope</location>
    </subcellularLocation>
</comment>
<dbReference type="GO" id="GO:0016491">
    <property type="term" value="F:oxidoreductase activity"/>
    <property type="evidence" value="ECO:0007669"/>
    <property type="project" value="InterPro"/>
</dbReference>
<evidence type="ECO:0000256" key="3">
    <source>
        <dbReference type="ARBA" id="ARBA00023157"/>
    </source>
</evidence>
<evidence type="ECO:0000256" key="1">
    <source>
        <dbReference type="ARBA" id="ARBA00004196"/>
    </source>
</evidence>
<dbReference type="AlphaFoldDB" id="A0A7K1XVB5"/>
<dbReference type="Gene3D" id="3.40.30.10">
    <property type="entry name" value="Glutaredoxin"/>
    <property type="match status" value="1"/>
</dbReference>
<keyword evidence="5" id="KW-0732">Signal</keyword>
<reference evidence="7 8" key="1">
    <citation type="submission" date="2019-11" db="EMBL/GenBank/DDBJ databases">
        <title>Pedobacter sp. HMF7056 Genome sequencing and assembly.</title>
        <authorList>
            <person name="Kang H."/>
            <person name="Kim H."/>
            <person name="Joh K."/>
        </authorList>
    </citation>
    <scope>NUCLEOTIDE SEQUENCE [LARGE SCALE GENOMIC DNA]</scope>
    <source>
        <strain evidence="7 8">HMF7056</strain>
    </source>
</reference>
<evidence type="ECO:0000256" key="4">
    <source>
        <dbReference type="ARBA" id="ARBA00023284"/>
    </source>
</evidence>
<evidence type="ECO:0000313" key="7">
    <source>
        <dbReference type="EMBL" id="MXV14456.1"/>
    </source>
</evidence>
<dbReference type="GO" id="GO:0030313">
    <property type="term" value="C:cell envelope"/>
    <property type="evidence" value="ECO:0007669"/>
    <property type="project" value="UniProtKB-SubCell"/>
</dbReference>
<keyword evidence="3" id="KW-1015">Disulfide bond</keyword>
<dbReference type="RefSeq" id="WP_160905429.1">
    <property type="nucleotide sequence ID" value="NZ_WVHS01000001.1"/>
</dbReference>
<dbReference type="InterPro" id="IPR036249">
    <property type="entry name" value="Thioredoxin-like_sf"/>
</dbReference>
<dbReference type="InterPro" id="IPR000866">
    <property type="entry name" value="AhpC/TSA"/>
</dbReference>
<dbReference type="Pfam" id="PF00578">
    <property type="entry name" value="AhpC-TSA"/>
    <property type="match status" value="1"/>
</dbReference>
<feature type="domain" description="Thioredoxin" evidence="6">
    <location>
        <begin position="237"/>
        <end position="381"/>
    </location>
</feature>
<organism evidence="7 8">
    <name type="scientific">Hufsiella ginkgonis</name>
    <dbReference type="NCBI Taxonomy" id="2695274"/>
    <lineage>
        <taxon>Bacteria</taxon>
        <taxon>Pseudomonadati</taxon>
        <taxon>Bacteroidota</taxon>
        <taxon>Sphingobacteriia</taxon>
        <taxon>Sphingobacteriales</taxon>
        <taxon>Sphingobacteriaceae</taxon>
        <taxon>Hufsiella</taxon>
    </lineage>
</organism>